<evidence type="ECO:0000256" key="4">
    <source>
        <dbReference type="PROSITE-ProRule" id="PRU00335"/>
    </source>
</evidence>
<dbReference type="AlphaFoldDB" id="A0A8J3UYM0"/>
<name>A0A8J3UYM0_9ACTN</name>
<dbReference type="Gene3D" id="1.10.357.10">
    <property type="entry name" value="Tetracycline Repressor, domain 2"/>
    <property type="match status" value="1"/>
</dbReference>
<dbReference type="EMBL" id="BOOR01000016">
    <property type="protein sequence ID" value="GII54253.1"/>
    <property type="molecule type" value="Genomic_DNA"/>
</dbReference>
<dbReference type="Pfam" id="PF00440">
    <property type="entry name" value="TetR_N"/>
    <property type="match status" value="1"/>
</dbReference>
<dbReference type="Pfam" id="PF21597">
    <property type="entry name" value="TetR_C_43"/>
    <property type="match status" value="1"/>
</dbReference>
<evidence type="ECO:0000256" key="1">
    <source>
        <dbReference type="ARBA" id="ARBA00023015"/>
    </source>
</evidence>
<dbReference type="Proteomes" id="UP000605992">
    <property type="component" value="Unassembled WGS sequence"/>
</dbReference>
<dbReference type="InterPro" id="IPR001647">
    <property type="entry name" value="HTH_TetR"/>
</dbReference>
<keyword evidence="2 4" id="KW-0238">DNA-binding</keyword>
<reference evidence="6" key="1">
    <citation type="submission" date="2021-01" db="EMBL/GenBank/DDBJ databases">
        <title>Whole genome shotgun sequence of Planotetraspora thailandica NBRC 104271.</title>
        <authorList>
            <person name="Komaki H."/>
            <person name="Tamura T."/>
        </authorList>
    </citation>
    <scope>NUCLEOTIDE SEQUENCE</scope>
    <source>
        <strain evidence="6">NBRC 104271</strain>
    </source>
</reference>
<dbReference type="PANTHER" id="PTHR30055">
    <property type="entry name" value="HTH-TYPE TRANSCRIPTIONAL REGULATOR RUTR"/>
    <property type="match status" value="1"/>
</dbReference>
<dbReference type="InterPro" id="IPR036271">
    <property type="entry name" value="Tet_transcr_reg_TetR-rel_C_sf"/>
</dbReference>
<dbReference type="InterPro" id="IPR009057">
    <property type="entry name" value="Homeodomain-like_sf"/>
</dbReference>
<gene>
    <name evidence="6" type="ORF">Pth03_26420</name>
</gene>
<dbReference type="GO" id="GO:0003700">
    <property type="term" value="F:DNA-binding transcription factor activity"/>
    <property type="evidence" value="ECO:0007669"/>
    <property type="project" value="TreeGrafter"/>
</dbReference>
<feature type="domain" description="HTH tetR-type" evidence="5">
    <location>
        <begin position="16"/>
        <end position="75"/>
    </location>
</feature>
<sequence length="186" mass="20071">MLDLLAQRRPHRADAARNFDALVAAARDVFAELGANASMDEVARRAGVGNATLYRNFPTREALVEVVYLSEVQTVCEYAEELAGADDPFGALVAWLRRFVGLASTKRVLIEGLAFNPNAYPAARDAIYAAGGSLIARAQQAGQVDPILDIDDVMRFAIGVSVGVYRDDDQRERVFRAAVKGIGADA</sequence>
<protein>
    <submittedName>
        <fullName evidence="6">TetR family transcriptional regulator</fullName>
    </submittedName>
</protein>
<dbReference type="PRINTS" id="PR00455">
    <property type="entry name" value="HTHTETR"/>
</dbReference>
<keyword evidence="3" id="KW-0804">Transcription</keyword>
<dbReference type="GO" id="GO:0000976">
    <property type="term" value="F:transcription cis-regulatory region binding"/>
    <property type="evidence" value="ECO:0007669"/>
    <property type="project" value="TreeGrafter"/>
</dbReference>
<evidence type="ECO:0000313" key="7">
    <source>
        <dbReference type="Proteomes" id="UP000605992"/>
    </source>
</evidence>
<dbReference type="InterPro" id="IPR050109">
    <property type="entry name" value="HTH-type_TetR-like_transc_reg"/>
</dbReference>
<accession>A0A8J3UYM0</accession>
<comment type="caution">
    <text evidence="6">The sequence shown here is derived from an EMBL/GenBank/DDBJ whole genome shotgun (WGS) entry which is preliminary data.</text>
</comment>
<evidence type="ECO:0000313" key="6">
    <source>
        <dbReference type="EMBL" id="GII54253.1"/>
    </source>
</evidence>
<dbReference type="SUPFAM" id="SSF48498">
    <property type="entry name" value="Tetracyclin repressor-like, C-terminal domain"/>
    <property type="match status" value="1"/>
</dbReference>
<evidence type="ECO:0000259" key="5">
    <source>
        <dbReference type="PROSITE" id="PS50977"/>
    </source>
</evidence>
<dbReference type="PANTHER" id="PTHR30055:SF234">
    <property type="entry name" value="HTH-TYPE TRANSCRIPTIONAL REGULATOR BETI"/>
    <property type="match status" value="1"/>
</dbReference>
<dbReference type="PROSITE" id="PS50977">
    <property type="entry name" value="HTH_TETR_2"/>
    <property type="match status" value="1"/>
</dbReference>
<organism evidence="6 7">
    <name type="scientific">Planotetraspora thailandica</name>
    <dbReference type="NCBI Taxonomy" id="487172"/>
    <lineage>
        <taxon>Bacteria</taxon>
        <taxon>Bacillati</taxon>
        <taxon>Actinomycetota</taxon>
        <taxon>Actinomycetes</taxon>
        <taxon>Streptosporangiales</taxon>
        <taxon>Streptosporangiaceae</taxon>
        <taxon>Planotetraspora</taxon>
    </lineage>
</organism>
<proteinExistence type="predicted"/>
<keyword evidence="7" id="KW-1185">Reference proteome</keyword>
<feature type="DNA-binding region" description="H-T-H motif" evidence="4">
    <location>
        <begin position="38"/>
        <end position="57"/>
    </location>
</feature>
<evidence type="ECO:0000256" key="3">
    <source>
        <dbReference type="ARBA" id="ARBA00023163"/>
    </source>
</evidence>
<evidence type="ECO:0000256" key="2">
    <source>
        <dbReference type="ARBA" id="ARBA00023125"/>
    </source>
</evidence>
<keyword evidence="1" id="KW-0805">Transcription regulation</keyword>
<dbReference type="SUPFAM" id="SSF46689">
    <property type="entry name" value="Homeodomain-like"/>
    <property type="match status" value="1"/>
</dbReference>
<dbReference type="InterPro" id="IPR049445">
    <property type="entry name" value="TetR_SbtR-like_C"/>
</dbReference>